<protein>
    <recommendedName>
        <fullName evidence="5">Glycosyl transferase</fullName>
    </recommendedName>
</protein>
<accession>A0A7H8XH64</accession>
<feature type="transmembrane region" description="Helical" evidence="2">
    <location>
        <begin position="435"/>
        <end position="455"/>
    </location>
</feature>
<evidence type="ECO:0000313" key="4">
    <source>
        <dbReference type="Proteomes" id="UP000509335"/>
    </source>
</evidence>
<keyword evidence="2" id="KW-0812">Transmembrane</keyword>
<feature type="transmembrane region" description="Helical" evidence="2">
    <location>
        <begin position="160"/>
        <end position="179"/>
    </location>
</feature>
<feature type="compositionally biased region" description="Gly residues" evidence="1">
    <location>
        <begin position="215"/>
        <end position="224"/>
    </location>
</feature>
<evidence type="ECO:0000256" key="2">
    <source>
        <dbReference type="SAM" id="Phobius"/>
    </source>
</evidence>
<keyword evidence="2" id="KW-1133">Transmembrane helix</keyword>
<dbReference type="EMBL" id="CP058322">
    <property type="protein sequence ID" value="QLD23719.1"/>
    <property type="molecule type" value="Genomic_DNA"/>
</dbReference>
<sequence length="632" mass="66017">MSSAAPTAPDAAPDQAVRSDVPTRAAGRWARLRAAVARHRADLLVGLLFAALAGWLTHGLWPDPSGRVLALNPEDQTLYEWFLAVDSRALLGDFGLLTDRLNAPDGVNLMANTTVIALGVAFAPVTLLFGAPVTFALLAGLNLAGTALAWHLLFTRLLGARPLAAALGAGLCGFGPGIVSQTNSHLHMTAQWLVPVIVWLVVRLLRAADPLGRVGRPGGTPPDGGGHHGGDGGPGRGGPDRRRMLTSAVGLAAVVSVQVFVGEEVLFLTALTLLVMAVAYALADRALLRRALPGFAGGMLVAAGLALLVLGYPLWFQFAGPQGVADGMFSPDYFSADLASWWTLSPLSAAGSDEAARLTTGPAEYNTFLGWPLLVVTLGCAVWLGRRPLVLACAAGALVMGALSLGPDVVVGGDRTSIPGPYALLAGLPVVDGALPMRFALAVLPLAGTLLVLAVDRALRGTGRARRLVPAAVGLALLPVLPAPLPTAERPALPEFIAAGHWRECVRPGGVLVPVPLPTPKEPWPMRWATAADAAFAMPEGFFIAPYGKGGTAAMGTWKRPTSYLLSEVAKRGGRPAIGDRERRQAARDADRWGASCFAVADGTRHADDLRATLDQLYGPATRIADAWIWRV</sequence>
<proteinExistence type="predicted"/>
<dbReference type="KEGG" id="mcab:HXZ27_05420"/>
<dbReference type="AlphaFoldDB" id="A0A7H8XH64"/>
<feature type="transmembrane region" description="Helical" evidence="2">
    <location>
        <begin position="244"/>
        <end position="261"/>
    </location>
</feature>
<feature type="transmembrane region" description="Helical" evidence="2">
    <location>
        <begin position="389"/>
        <end position="406"/>
    </location>
</feature>
<reference evidence="3 4" key="1">
    <citation type="submission" date="2020-07" db="EMBL/GenBank/DDBJ databases">
        <title>A bifunctional nitrone conjugated secondary metabolite targeting the ribosome.</title>
        <authorList>
            <person name="Limbrick E.M."/>
            <person name="Graf M."/>
            <person name="Derewacz D.K."/>
            <person name="Nguyen F."/>
            <person name="Spraggins J.M."/>
            <person name="Wieland M."/>
            <person name="Ynigez-Gutierrez A.E."/>
            <person name="Reisman B.J."/>
            <person name="Zinshteyn B."/>
            <person name="McCulloch K."/>
            <person name="Iverson T.M."/>
            <person name="Green R."/>
            <person name="Wilson D.N."/>
            <person name="Bachmann B.O."/>
        </authorList>
    </citation>
    <scope>NUCLEOTIDE SEQUENCE [LARGE SCALE GENOMIC DNA]</scope>
    <source>
        <strain evidence="4">aurantiaca</strain>
    </source>
</reference>
<keyword evidence="2" id="KW-0472">Membrane</keyword>
<organism evidence="3 4">
    <name type="scientific">Micromonospora carbonacea</name>
    <dbReference type="NCBI Taxonomy" id="47853"/>
    <lineage>
        <taxon>Bacteria</taxon>
        <taxon>Bacillati</taxon>
        <taxon>Actinomycetota</taxon>
        <taxon>Actinomycetes</taxon>
        <taxon>Micromonosporales</taxon>
        <taxon>Micromonosporaceae</taxon>
        <taxon>Micromonospora</taxon>
    </lineage>
</organism>
<feature type="transmembrane region" description="Helical" evidence="2">
    <location>
        <begin position="467"/>
        <end position="485"/>
    </location>
</feature>
<feature type="transmembrane region" description="Helical" evidence="2">
    <location>
        <begin position="295"/>
        <end position="315"/>
    </location>
</feature>
<evidence type="ECO:0000256" key="1">
    <source>
        <dbReference type="SAM" id="MobiDB-lite"/>
    </source>
</evidence>
<gene>
    <name evidence="3" type="ORF">HXZ27_05420</name>
</gene>
<name>A0A7H8XH64_9ACTN</name>
<feature type="region of interest" description="Disordered" evidence="1">
    <location>
        <begin position="213"/>
        <end position="239"/>
    </location>
</feature>
<feature type="transmembrane region" description="Helical" evidence="2">
    <location>
        <begin position="185"/>
        <end position="205"/>
    </location>
</feature>
<feature type="transmembrane region" description="Helical" evidence="2">
    <location>
        <begin position="109"/>
        <end position="129"/>
    </location>
</feature>
<dbReference type="Proteomes" id="UP000509335">
    <property type="component" value="Chromosome"/>
</dbReference>
<feature type="transmembrane region" description="Helical" evidence="2">
    <location>
        <begin position="41"/>
        <end position="61"/>
    </location>
</feature>
<feature type="transmembrane region" description="Helical" evidence="2">
    <location>
        <begin position="267"/>
        <end position="283"/>
    </location>
</feature>
<feature type="transmembrane region" description="Helical" evidence="2">
    <location>
        <begin position="368"/>
        <end position="384"/>
    </location>
</feature>
<evidence type="ECO:0000313" key="3">
    <source>
        <dbReference type="EMBL" id="QLD23719.1"/>
    </source>
</evidence>
<evidence type="ECO:0008006" key="5">
    <source>
        <dbReference type="Google" id="ProtNLM"/>
    </source>
</evidence>